<organism evidence="2 3">
    <name type="scientific">Papaver atlanticum</name>
    <dbReference type="NCBI Taxonomy" id="357466"/>
    <lineage>
        <taxon>Eukaryota</taxon>
        <taxon>Viridiplantae</taxon>
        <taxon>Streptophyta</taxon>
        <taxon>Embryophyta</taxon>
        <taxon>Tracheophyta</taxon>
        <taxon>Spermatophyta</taxon>
        <taxon>Magnoliopsida</taxon>
        <taxon>Ranunculales</taxon>
        <taxon>Papaveraceae</taxon>
        <taxon>Papaveroideae</taxon>
        <taxon>Papaver</taxon>
    </lineage>
</organism>
<name>A0AAD4S085_9MAGN</name>
<evidence type="ECO:0000259" key="1">
    <source>
        <dbReference type="SMART" id="SM00848"/>
    </source>
</evidence>
<dbReference type="InterPro" id="IPR013201">
    <property type="entry name" value="Prot_inhib_I29"/>
</dbReference>
<proteinExistence type="predicted"/>
<dbReference type="Pfam" id="PF08246">
    <property type="entry name" value="Inhibitor_I29"/>
    <property type="match status" value="1"/>
</dbReference>
<evidence type="ECO:0000313" key="2">
    <source>
        <dbReference type="EMBL" id="KAI3850461.1"/>
    </source>
</evidence>
<dbReference type="EMBL" id="JAJJMB010016019">
    <property type="protein sequence ID" value="KAI3850461.1"/>
    <property type="molecule type" value="Genomic_DNA"/>
</dbReference>
<dbReference type="AlphaFoldDB" id="A0AAD4S085"/>
<protein>
    <recommendedName>
        <fullName evidence="1">Cathepsin propeptide inhibitor domain-containing protein</fullName>
    </recommendedName>
</protein>
<dbReference type="InterPro" id="IPR038765">
    <property type="entry name" value="Papain-like_cys_pep_sf"/>
</dbReference>
<sequence>VTDDILNSEDEAKAKLHKLEFEKLHEEVNDDTVNSEAKLHGLFLKCLSFNDHHFDVEDEKAFKERFENFKDTARFINQHNKSGSSFTCGLNEFSDLILQEFLTAYSWKIYPKKPSQVIASISEYLDNKVN</sequence>
<dbReference type="Gene3D" id="1.10.287.2250">
    <property type="match status" value="1"/>
</dbReference>
<gene>
    <name evidence="2" type="ORF">MKW98_000271</name>
</gene>
<comment type="caution">
    <text evidence="2">The sequence shown here is derived from an EMBL/GenBank/DDBJ whole genome shotgun (WGS) entry which is preliminary data.</text>
</comment>
<feature type="domain" description="Cathepsin propeptide inhibitor" evidence="1">
    <location>
        <begin position="49"/>
        <end position="101"/>
    </location>
</feature>
<feature type="non-terminal residue" evidence="2">
    <location>
        <position position="1"/>
    </location>
</feature>
<accession>A0AAD4S085</accession>
<keyword evidence="3" id="KW-1185">Reference proteome</keyword>
<dbReference type="Proteomes" id="UP001202328">
    <property type="component" value="Unassembled WGS sequence"/>
</dbReference>
<dbReference type="SMART" id="SM00848">
    <property type="entry name" value="Inhibitor_I29"/>
    <property type="match status" value="1"/>
</dbReference>
<evidence type="ECO:0000313" key="3">
    <source>
        <dbReference type="Proteomes" id="UP001202328"/>
    </source>
</evidence>
<reference evidence="2" key="1">
    <citation type="submission" date="2022-04" db="EMBL/GenBank/DDBJ databases">
        <title>A functionally conserved STORR gene fusion in Papaver species that diverged 16.8 million years ago.</title>
        <authorList>
            <person name="Catania T."/>
        </authorList>
    </citation>
    <scope>NUCLEOTIDE SEQUENCE</scope>
    <source>
        <strain evidence="2">S-188037</strain>
    </source>
</reference>
<dbReference type="SUPFAM" id="SSF54001">
    <property type="entry name" value="Cysteine proteinases"/>
    <property type="match status" value="1"/>
</dbReference>